<keyword evidence="6" id="KW-0547">Nucleotide-binding</keyword>
<dbReference type="InterPro" id="IPR041062">
    <property type="entry name" value="Csm1_B"/>
</dbReference>
<evidence type="ECO:0000259" key="13">
    <source>
        <dbReference type="PROSITE" id="PS50887"/>
    </source>
</evidence>
<evidence type="ECO:0000256" key="3">
    <source>
        <dbReference type="ARBA" id="ARBA00014333"/>
    </source>
</evidence>
<dbReference type="PANTHER" id="PTHR36528:SF1">
    <property type="entry name" value="CRISPR SYSTEM SINGLE-STRAND-SPECIFIC DEOXYRIBONUCLEASE CAS10_CSM1 (SUBTYPE III-A)"/>
    <property type="match status" value="1"/>
</dbReference>
<dbReference type="InterPro" id="IPR000160">
    <property type="entry name" value="GGDEF_dom"/>
</dbReference>
<keyword evidence="10" id="KW-0067">ATP-binding</keyword>
<dbReference type="GO" id="GO:0004527">
    <property type="term" value="F:exonuclease activity"/>
    <property type="evidence" value="ECO:0007669"/>
    <property type="project" value="UniProtKB-KW"/>
</dbReference>
<gene>
    <name evidence="14" type="ORF">DDT42_00798</name>
</gene>
<keyword evidence="5" id="KW-0540">Nuclease</keyword>
<name>A0A9E2F1Q5_PSYF1</name>
<dbReference type="GO" id="GO:0016740">
    <property type="term" value="F:transferase activity"/>
    <property type="evidence" value="ECO:0007669"/>
    <property type="project" value="UniProtKB-KW"/>
</dbReference>
<evidence type="ECO:0000256" key="2">
    <source>
        <dbReference type="ARBA" id="ARBA00005700"/>
    </source>
</evidence>
<sequence length="787" mass="90780">MFESGFSSLVIGSLLHDIGKFWQRAEKDNLNIVSNIKVEYRLQQNKPQHQFWSAYLLKNYIEDYEASKIAENHHNPRDPYEYIVAIADKLSAEEREDREDEQHVDPSTEPLISILSQVSNIRDGYSKPQVHYQPLCGLEITPETFFPQPNQESAFNNHSYKSLWHSFVTSLNEINLKVTGEKKITQLLNLLDIFTSSIPSAAYYSNPDISLFDHTKTTAAIASCLFRHSNRAPGQIDYEKVHKSLVKKYQSKERKVKDEEDILDTQAFTLLAGDISGIQNFIYDISAKGAAKGLKGRSVYIHLLALSITKHILRKFELTPLNLLFCGGGHFYLLLPYIENEEIQDLQKKVNEVLFRAHQGALSLVIAGASLNFNDFGEDFFGKHWKELTAKLYEKKKHKFLEIIKDSSQEFFGPFAAETDLCPVCLIRSYEANEEKCHFCKSYEDLADDIIRKNIYSEKYFDETKEMSFISFDNVFEVFKAFGMEISFNNTIVEGAFNFTLNDRNFSRYKCDGFIQLPKYAPLTTSGTIKSFDELSKDAKGKKRWAILRGDVDNLGKVFSTGLENKSISRIASLSRNMESFFLSWLNRMVENDDLFKNTTYLIYAGGDDFVIMGSWDVIPVLAMKINYDFQRFVSHNPHITLSCSIFIPPGEKYPFYKASQICGDDLEVKAKDLEKNKVVFLNKPFQWEEYKEIEEVKNILVSLISKDKVPSSLLQIIYQGFIEFNKFKKGEYPINRLWLFIYSLSRLAKRQNHLASKIMELEKRVIKGHNLEIGVLYAARWAELEL</sequence>
<keyword evidence="4" id="KW-0808">Transferase</keyword>
<evidence type="ECO:0000256" key="4">
    <source>
        <dbReference type="ARBA" id="ARBA00022679"/>
    </source>
</evidence>
<evidence type="ECO:0000256" key="6">
    <source>
        <dbReference type="ARBA" id="ARBA00022741"/>
    </source>
</evidence>
<dbReference type="Pfam" id="PF01966">
    <property type="entry name" value="HD"/>
    <property type="match status" value="1"/>
</dbReference>
<dbReference type="InterPro" id="IPR052117">
    <property type="entry name" value="Cas10/Csm1_subtype-III-A"/>
</dbReference>
<protein>
    <recommendedName>
        <fullName evidence="3">CRISPR system single-strand-specific deoxyribonuclease Cas10/Csm1 (subtype III-A)</fullName>
    </recommendedName>
    <alternativeName>
        <fullName evidence="12">Cyclic oligoadenylate synthase</fullName>
    </alternativeName>
</protein>
<evidence type="ECO:0000256" key="10">
    <source>
        <dbReference type="ARBA" id="ARBA00022840"/>
    </source>
</evidence>
<dbReference type="InterPro" id="IPR013408">
    <property type="entry name" value="Cas10/Csm1"/>
</dbReference>
<keyword evidence="7" id="KW-0255">Endonuclease</keyword>
<dbReference type="InterPro" id="IPR043128">
    <property type="entry name" value="Rev_trsase/Diguanyl_cyclase"/>
</dbReference>
<evidence type="ECO:0000313" key="15">
    <source>
        <dbReference type="Proteomes" id="UP000811545"/>
    </source>
</evidence>
<dbReference type="GO" id="GO:0004519">
    <property type="term" value="F:endonuclease activity"/>
    <property type="evidence" value="ECO:0007669"/>
    <property type="project" value="UniProtKB-KW"/>
</dbReference>
<keyword evidence="8" id="KW-0378">Hydrolase</keyword>
<feature type="domain" description="GGDEF" evidence="13">
    <location>
        <begin position="543"/>
        <end position="684"/>
    </location>
</feature>
<keyword evidence="11" id="KW-0051">Antiviral defense</keyword>
<accession>A0A9E2F1Q5</accession>
<reference evidence="14 15" key="1">
    <citation type="journal article" date="2021" name="bioRxiv">
        <title>Unique metabolic strategies in Hadean analogues reveal hints for primordial physiology.</title>
        <authorList>
            <person name="Nobu M.K."/>
            <person name="Nakai R."/>
            <person name="Tamazawa S."/>
            <person name="Mori H."/>
            <person name="Toyoda A."/>
            <person name="Ijiri A."/>
            <person name="Suzuki S."/>
            <person name="Kurokawa K."/>
            <person name="Kamagata Y."/>
            <person name="Tamaki H."/>
        </authorList>
    </citation>
    <scope>NUCLEOTIDE SEQUENCE [LARGE SCALE GENOMIC DNA]</scope>
    <source>
        <strain evidence="14">BS525</strain>
    </source>
</reference>
<dbReference type="GO" id="GO:0005524">
    <property type="term" value="F:ATP binding"/>
    <property type="evidence" value="ECO:0007669"/>
    <property type="project" value="UniProtKB-KW"/>
</dbReference>
<dbReference type="Gene3D" id="3.30.70.270">
    <property type="match status" value="1"/>
</dbReference>
<evidence type="ECO:0000256" key="12">
    <source>
        <dbReference type="ARBA" id="ARBA00032922"/>
    </source>
</evidence>
<dbReference type="AlphaFoldDB" id="A0A9E2F1Q5"/>
<dbReference type="Gene3D" id="1.10.3210.10">
    <property type="entry name" value="Hypothetical protein af1432"/>
    <property type="match status" value="1"/>
</dbReference>
<evidence type="ECO:0000256" key="8">
    <source>
        <dbReference type="ARBA" id="ARBA00022801"/>
    </source>
</evidence>
<evidence type="ECO:0000256" key="1">
    <source>
        <dbReference type="ARBA" id="ARBA00001968"/>
    </source>
</evidence>
<dbReference type="SUPFAM" id="SSF109604">
    <property type="entry name" value="HD-domain/PDEase-like"/>
    <property type="match status" value="1"/>
</dbReference>
<comment type="similarity">
    <text evidence="2">Belongs to the CRISPR-associated Cas10/Csm1 family.</text>
</comment>
<dbReference type="PROSITE" id="PS50887">
    <property type="entry name" value="GGDEF"/>
    <property type="match status" value="1"/>
</dbReference>
<evidence type="ECO:0000256" key="5">
    <source>
        <dbReference type="ARBA" id="ARBA00022722"/>
    </source>
</evidence>
<dbReference type="GO" id="GO:0051607">
    <property type="term" value="P:defense response to virus"/>
    <property type="evidence" value="ECO:0007669"/>
    <property type="project" value="UniProtKB-KW"/>
</dbReference>
<dbReference type="InterPro" id="IPR054767">
    <property type="entry name" value="Cas10-Cmr2_palm2"/>
</dbReference>
<dbReference type="NCBIfam" id="TIGR02578">
    <property type="entry name" value="cas_TM1811_Csm1"/>
    <property type="match status" value="1"/>
</dbReference>
<evidence type="ECO:0000256" key="7">
    <source>
        <dbReference type="ARBA" id="ARBA00022759"/>
    </source>
</evidence>
<dbReference type="Pfam" id="PF18211">
    <property type="entry name" value="Csm1_B"/>
    <property type="match status" value="1"/>
</dbReference>
<evidence type="ECO:0000256" key="9">
    <source>
        <dbReference type="ARBA" id="ARBA00022839"/>
    </source>
</evidence>
<evidence type="ECO:0000256" key="11">
    <source>
        <dbReference type="ARBA" id="ARBA00023118"/>
    </source>
</evidence>
<proteinExistence type="inferred from homology"/>
<dbReference type="Proteomes" id="UP000811545">
    <property type="component" value="Unassembled WGS sequence"/>
</dbReference>
<organism evidence="14 15">
    <name type="scientific">Psychracetigena formicireducens</name>
    <dbReference type="NCBI Taxonomy" id="2986056"/>
    <lineage>
        <taxon>Bacteria</taxon>
        <taxon>Bacillati</taxon>
        <taxon>Candidatus Lithacetigenota</taxon>
        <taxon>Candidatus Psychracetigena</taxon>
    </lineage>
</organism>
<comment type="cofactor">
    <cofactor evidence="1">
        <name>a divalent metal cation</name>
        <dbReference type="ChEBI" id="CHEBI:60240"/>
    </cofactor>
</comment>
<evidence type="ECO:0000313" key="14">
    <source>
        <dbReference type="EMBL" id="MBT9144942.1"/>
    </source>
</evidence>
<comment type="caution">
    <text evidence="14">The sequence shown here is derived from an EMBL/GenBank/DDBJ whole genome shotgun (WGS) entry which is preliminary data.</text>
</comment>
<dbReference type="EMBL" id="QLTW01000033">
    <property type="protein sequence ID" value="MBT9144942.1"/>
    <property type="molecule type" value="Genomic_DNA"/>
</dbReference>
<dbReference type="Pfam" id="PF22335">
    <property type="entry name" value="Cas10-Cmr2_palm2"/>
    <property type="match status" value="1"/>
</dbReference>
<keyword evidence="9" id="KW-0269">Exonuclease</keyword>
<dbReference type="PANTHER" id="PTHR36528">
    <property type="entry name" value="CRISPR SYSTEM SINGLE-STRAND-SPECIFIC DEOXYRIBONUCLEASE CAS10/CSM1 (SUBTYPE III-A)"/>
    <property type="match status" value="1"/>
</dbReference>
<dbReference type="InterPro" id="IPR006674">
    <property type="entry name" value="HD_domain"/>
</dbReference>